<reference evidence="2" key="1">
    <citation type="submission" date="2021-11" db="EMBL/GenBank/DDBJ databases">
        <title>A Novel Adlercreutzia Species, isolated from a Allomyrina dichotoma larva feces.</title>
        <authorList>
            <person name="Suh M.K."/>
        </authorList>
    </citation>
    <scope>NUCLEOTIDE SEQUENCE</scope>
    <source>
        <strain evidence="2">JBNU-10</strain>
    </source>
</reference>
<dbReference type="InterPro" id="IPR043768">
    <property type="entry name" value="DUF5714"/>
</dbReference>
<evidence type="ECO:0000313" key="3">
    <source>
        <dbReference type="Proteomes" id="UP001430755"/>
    </source>
</evidence>
<proteinExistence type="predicted"/>
<feature type="domain" description="DUF5714" evidence="1">
    <location>
        <begin position="59"/>
        <end position="231"/>
    </location>
</feature>
<sequence>MARSLGVCLVCGEPLRYFEEAQEVTCEECGRVETGHAVCQAGHYVCDACHRARGVDHVMAVCSVSDERDPIALAQQIMADDAIYPNGPEHHTLVGAVLLTAYRNAGGDLDLGAALAELRRRSLAVPGGTCGYWGCCGAAISAGMYLSIVLGATPMTPEPWGQAARLTSRILGRLADVGGPRCCKRTGFIALEEAAAYTAEELGVAMDLPARTTCSFMARNAECLRTACPFFPQHPSV</sequence>
<dbReference type="Pfam" id="PF18978">
    <property type="entry name" value="DUF5714"/>
    <property type="match status" value="1"/>
</dbReference>
<protein>
    <submittedName>
        <fullName evidence="2">DUF5714 domain-containing protein</fullName>
    </submittedName>
</protein>
<evidence type="ECO:0000313" key="2">
    <source>
        <dbReference type="EMBL" id="MCI2241153.1"/>
    </source>
</evidence>
<evidence type="ECO:0000259" key="1">
    <source>
        <dbReference type="Pfam" id="PF18978"/>
    </source>
</evidence>
<organism evidence="2 3">
    <name type="scientific">Adlercreutzia faecimuris</name>
    <dbReference type="NCBI Taxonomy" id="2897341"/>
    <lineage>
        <taxon>Bacteria</taxon>
        <taxon>Bacillati</taxon>
        <taxon>Actinomycetota</taxon>
        <taxon>Coriobacteriia</taxon>
        <taxon>Eggerthellales</taxon>
        <taxon>Eggerthellaceae</taxon>
        <taxon>Adlercreutzia</taxon>
    </lineage>
</organism>
<dbReference type="Proteomes" id="UP001430755">
    <property type="component" value="Unassembled WGS sequence"/>
</dbReference>
<comment type="caution">
    <text evidence="2">The sequence shown here is derived from an EMBL/GenBank/DDBJ whole genome shotgun (WGS) entry which is preliminary data.</text>
</comment>
<dbReference type="EMBL" id="JAJMLW010000001">
    <property type="protein sequence ID" value="MCI2241153.1"/>
    <property type="molecule type" value="Genomic_DNA"/>
</dbReference>
<gene>
    <name evidence="2" type="ORF">LPT13_02150</name>
</gene>
<keyword evidence="3" id="KW-1185">Reference proteome</keyword>
<dbReference type="RefSeq" id="WP_242163021.1">
    <property type="nucleotide sequence ID" value="NZ_JAJMLW010000001.1"/>
</dbReference>
<accession>A0ABS9WE60</accession>
<name>A0ABS9WE60_9ACTN</name>